<feature type="coiled-coil region" evidence="1">
    <location>
        <begin position="224"/>
        <end position="258"/>
    </location>
</feature>
<feature type="compositionally biased region" description="Basic and acidic residues" evidence="2">
    <location>
        <begin position="269"/>
        <end position="279"/>
    </location>
</feature>
<evidence type="ECO:0000256" key="2">
    <source>
        <dbReference type="SAM" id="MobiDB-lite"/>
    </source>
</evidence>
<proteinExistence type="predicted"/>
<keyword evidence="4" id="KW-1185">Reference proteome</keyword>
<protein>
    <submittedName>
        <fullName evidence="3">Uncharacterized protein</fullName>
    </submittedName>
</protein>
<name>A0AAV6JUV4_9ERIC</name>
<feature type="region of interest" description="Disordered" evidence="2">
    <location>
        <begin position="260"/>
        <end position="330"/>
    </location>
</feature>
<dbReference type="Proteomes" id="UP000823749">
    <property type="component" value="Chromosome 6"/>
</dbReference>
<dbReference type="PANTHER" id="PTHR35689">
    <property type="entry name" value="EARLY ENDOSOME ANTIGEN"/>
    <property type="match status" value="1"/>
</dbReference>
<dbReference type="PANTHER" id="PTHR35689:SF1">
    <property type="entry name" value="EARLY ENDOSOME ANTIGEN"/>
    <property type="match status" value="1"/>
</dbReference>
<feature type="coiled-coil region" evidence="1">
    <location>
        <begin position="74"/>
        <end position="150"/>
    </location>
</feature>
<evidence type="ECO:0000313" key="3">
    <source>
        <dbReference type="EMBL" id="KAG5543917.1"/>
    </source>
</evidence>
<dbReference type="EMBL" id="JACTNZ010000006">
    <property type="protein sequence ID" value="KAG5543917.1"/>
    <property type="molecule type" value="Genomic_DNA"/>
</dbReference>
<accession>A0AAV6JUV4</accession>
<organism evidence="3 4">
    <name type="scientific">Rhododendron griersonianum</name>
    <dbReference type="NCBI Taxonomy" id="479676"/>
    <lineage>
        <taxon>Eukaryota</taxon>
        <taxon>Viridiplantae</taxon>
        <taxon>Streptophyta</taxon>
        <taxon>Embryophyta</taxon>
        <taxon>Tracheophyta</taxon>
        <taxon>Spermatophyta</taxon>
        <taxon>Magnoliopsida</taxon>
        <taxon>eudicotyledons</taxon>
        <taxon>Gunneridae</taxon>
        <taxon>Pentapetalae</taxon>
        <taxon>asterids</taxon>
        <taxon>Ericales</taxon>
        <taxon>Ericaceae</taxon>
        <taxon>Ericoideae</taxon>
        <taxon>Rhodoreae</taxon>
        <taxon>Rhododendron</taxon>
    </lineage>
</organism>
<sequence>MDLSQEIDDYIKESIEHALGLPVSTQTLESKLNASEAACNRLRQQCLYLQTRLKEKDDVIDRSRAESCMNAQALKKFVEENQKLAKECESLLGQCRRWENECSLYDHDREALMDFGNEADERAKEAEVRVHELEGELSRVVDELQFYKHQCEMQSVDSSREGSAVEQLLLESLITTMVGNDEVTSTAHAFLQANSGVDVCQKLLNTWNSLKPSTRKILALAAEVKTLENDKEHLRFNLARAEEEVKVLFEENEVLHKENKRLLRHQKERCHPGSSEKRTGSASAKGNKRKTSPLTSSPIEGKINFGDGDSPRKPLSPLLHNSPESRMHKK</sequence>
<evidence type="ECO:0000313" key="4">
    <source>
        <dbReference type="Proteomes" id="UP000823749"/>
    </source>
</evidence>
<reference evidence="3 4" key="1">
    <citation type="submission" date="2020-08" db="EMBL/GenBank/DDBJ databases">
        <title>Plant Genome Project.</title>
        <authorList>
            <person name="Zhang R.-G."/>
        </authorList>
    </citation>
    <scope>NUCLEOTIDE SEQUENCE [LARGE SCALE GENOMIC DNA]</scope>
    <source>
        <strain evidence="3">WSP0</strain>
        <tissue evidence="3">Leaf</tissue>
    </source>
</reference>
<keyword evidence="1" id="KW-0175">Coiled coil</keyword>
<gene>
    <name evidence="3" type="ORF">RHGRI_016618</name>
</gene>
<dbReference type="AlphaFoldDB" id="A0AAV6JUV4"/>
<comment type="caution">
    <text evidence="3">The sequence shown here is derived from an EMBL/GenBank/DDBJ whole genome shotgun (WGS) entry which is preliminary data.</text>
</comment>
<evidence type="ECO:0000256" key="1">
    <source>
        <dbReference type="SAM" id="Coils"/>
    </source>
</evidence>